<name>A0A7M7GAT4_NASVI</name>
<feature type="compositionally biased region" description="Polar residues" evidence="1">
    <location>
        <begin position="30"/>
        <end position="46"/>
    </location>
</feature>
<sequence length="55" mass="5991">MPNKGDANRTNQCNPNHQSTGPGHKAEYQGAQSNRDNRSNQLNPNNPEFGGGNKK</sequence>
<evidence type="ECO:0000313" key="2">
    <source>
        <dbReference type="EnsemblMetazoa" id="XP_001605821"/>
    </source>
</evidence>
<gene>
    <name evidence="2" type="primary">100119759</name>
</gene>
<organism evidence="2 3">
    <name type="scientific">Nasonia vitripennis</name>
    <name type="common">Parasitic wasp</name>
    <dbReference type="NCBI Taxonomy" id="7425"/>
    <lineage>
        <taxon>Eukaryota</taxon>
        <taxon>Metazoa</taxon>
        <taxon>Ecdysozoa</taxon>
        <taxon>Arthropoda</taxon>
        <taxon>Hexapoda</taxon>
        <taxon>Insecta</taxon>
        <taxon>Pterygota</taxon>
        <taxon>Neoptera</taxon>
        <taxon>Endopterygota</taxon>
        <taxon>Hymenoptera</taxon>
        <taxon>Apocrita</taxon>
        <taxon>Proctotrupomorpha</taxon>
        <taxon>Chalcidoidea</taxon>
        <taxon>Pteromalidae</taxon>
        <taxon>Pteromalinae</taxon>
        <taxon>Nasonia</taxon>
    </lineage>
</organism>
<dbReference type="OrthoDB" id="8181851at2759"/>
<evidence type="ECO:0000313" key="3">
    <source>
        <dbReference type="Proteomes" id="UP000002358"/>
    </source>
</evidence>
<reference evidence="2" key="1">
    <citation type="submission" date="2021-01" db="UniProtKB">
        <authorList>
            <consortium name="EnsemblMetazoa"/>
        </authorList>
    </citation>
    <scope>IDENTIFICATION</scope>
</reference>
<evidence type="ECO:0000256" key="1">
    <source>
        <dbReference type="SAM" id="MobiDB-lite"/>
    </source>
</evidence>
<feature type="region of interest" description="Disordered" evidence="1">
    <location>
        <begin position="1"/>
        <end position="55"/>
    </location>
</feature>
<dbReference type="Proteomes" id="UP000002358">
    <property type="component" value="Chromosome 2"/>
</dbReference>
<protein>
    <submittedName>
        <fullName evidence="2">Uncharacterized protein</fullName>
    </submittedName>
</protein>
<dbReference type="KEGG" id="nvi:100119759"/>
<dbReference type="EnsemblMetazoa" id="XM_001605771">
    <property type="protein sequence ID" value="XP_001605821"/>
    <property type="gene ID" value="LOC100119759"/>
</dbReference>
<dbReference type="OMA" id="NERYQEP"/>
<accession>A0A7M7GAT4</accession>
<feature type="compositionally biased region" description="Polar residues" evidence="1">
    <location>
        <begin position="8"/>
        <end position="21"/>
    </location>
</feature>
<keyword evidence="3" id="KW-1185">Reference proteome</keyword>
<proteinExistence type="predicted"/>
<dbReference type="AlphaFoldDB" id="A0A7M7GAT4"/>
<dbReference type="InParanoid" id="A0A7M7GAT4"/>